<dbReference type="Gene3D" id="1.20.1280.50">
    <property type="match status" value="1"/>
</dbReference>
<evidence type="ECO:0000313" key="4">
    <source>
        <dbReference type="Proteomes" id="UP000275267"/>
    </source>
</evidence>
<dbReference type="InterPro" id="IPR001810">
    <property type="entry name" value="F-box_dom"/>
</dbReference>
<dbReference type="Pfam" id="PF12937">
    <property type="entry name" value="F-box-like"/>
    <property type="match status" value="1"/>
</dbReference>
<evidence type="ECO:0000256" key="1">
    <source>
        <dbReference type="SAM" id="MobiDB-lite"/>
    </source>
</evidence>
<dbReference type="InterPro" id="IPR036047">
    <property type="entry name" value="F-box-like_dom_sf"/>
</dbReference>
<feature type="region of interest" description="Disordered" evidence="1">
    <location>
        <begin position="1"/>
        <end position="23"/>
    </location>
</feature>
<dbReference type="SUPFAM" id="SSF81383">
    <property type="entry name" value="F-box domain"/>
    <property type="match status" value="1"/>
</dbReference>
<proteinExistence type="predicted"/>
<sequence length="404" mass="44245">MPLPRAPPSLTDLASPTMATTPPRPLPNDLIPGILVRLPPDDPAGIVRASAVCKAWRRILADPAFAGSYRALHPAAPVLGFLHNQNMLNVARFRHEHDCRHGRAIFLDYGSLSSFVVWDPIACNVQHKIPEVPDVLTHPAVVCAAGGACDHRGCSGGPFIVAFVGVQNIPEDDYFDAHACFYSSDTGEWSIHINIRLDHGRYQLEDHAAALVGDALYFVGRSGFLLRYRYGLLRQVGHKDIISAGIREADVLSVIEPPQGKRLRNVIVMTAEDGGLGLASLCRDRLITLWSRETTGPIGDAGQWVQRRVIDLKTLLPVGNPKRRPCLRGVAEDGDLIFVSSEDGVFTVELKSSQVKKVCDMGKVDLILPFVSFYTDSLLMLLSDVARTVRWETSPSDIRVLAAP</sequence>
<gene>
    <name evidence="3" type="ORF">C2845_PM07G08390</name>
</gene>
<dbReference type="PANTHER" id="PTHR32133:SF409">
    <property type="entry name" value="F-BOX DOMAIN-CONTAINING PROTEIN"/>
    <property type="match status" value="1"/>
</dbReference>
<dbReference type="OrthoDB" id="665006at2759"/>
<evidence type="ECO:0000313" key="3">
    <source>
        <dbReference type="EMBL" id="RLN24374.1"/>
    </source>
</evidence>
<reference evidence="4" key="1">
    <citation type="journal article" date="2019" name="Nat. Commun.">
        <title>The genome of broomcorn millet.</title>
        <authorList>
            <person name="Zou C."/>
            <person name="Miki D."/>
            <person name="Li D."/>
            <person name="Tang Q."/>
            <person name="Xiao L."/>
            <person name="Rajput S."/>
            <person name="Deng P."/>
            <person name="Jia W."/>
            <person name="Huang R."/>
            <person name="Zhang M."/>
            <person name="Sun Y."/>
            <person name="Hu J."/>
            <person name="Fu X."/>
            <person name="Schnable P.S."/>
            <person name="Li F."/>
            <person name="Zhang H."/>
            <person name="Feng B."/>
            <person name="Zhu X."/>
            <person name="Liu R."/>
            <person name="Schnable J.C."/>
            <person name="Zhu J.-K."/>
            <person name="Zhang H."/>
        </authorList>
    </citation>
    <scope>NUCLEOTIDE SEQUENCE [LARGE SCALE GENOMIC DNA]</scope>
</reference>
<dbReference type="AlphaFoldDB" id="A0A3L6SRM4"/>
<feature type="domain" description="F-box" evidence="2">
    <location>
        <begin position="26"/>
        <end position="64"/>
    </location>
</feature>
<keyword evidence="4" id="KW-1185">Reference proteome</keyword>
<name>A0A3L6SRM4_PANMI</name>
<evidence type="ECO:0000259" key="2">
    <source>
        <dbReference type="Pfam" id="PF12937"/>
    </source>
</evidence>
<accession>A0A3L6SRM4</accession>
<dbReference type="PANTHER" id="PTHR32133">
    <property type="entry name" value="OS07G0120400 PROTEIN"/>
    <property type="match status" value="1"/>
</dbReference>
<protein>
    <recommendedName>
        <fullName evidence="2">F-box domain-containing protein</fullName>
    </recommendedName>
</protein>
<dbReference type="Proteomes" id="UP000275267">
    <property type="component" value="Unassembled WGS sequence"/>
</dbReference>
<comment type="caution">
    <text evidence="3">The sequence shown here is derived from an EMBL/GenBank/DDBJ whole genome shotgun (WGS) entry which is preliminary data.</text>
</comment>
<organism evidence="3 4">
    <name type="scientific">Panicum miliaceum</name>
    <name type="common">Proso millet</name>
    <name type="synonym">Broomcorn millet</name>
    <dbReference type="NCBI Taxonomy" id="4540"/>
    <lineage>
        <taxon>Eukaryota</taxon>
        <taxon>Viridiplantae</taxon>
        <taxon>Streptophyta</taxon>
        <taxon>Embryophyta</taxon>
        <taxon>Tracheophyta</taxon>
        <taxon>Spermatophyta</taxon>
        <taxon>Magnoliopsida</taxon>
        <taxon>Liliopsida</taxon>
        <taxon>Poales</taxon>
        <taxon>Poaceae</taxon>
        <taxon>PACMAD clade</taxon>
        <taxon>Panicoideae</taxon>
        <taxon>Panicodae</taxon>
        <taxon>Paniceae</taxon>
        <taxon>Panicinae</taxon>
        <taxon>Panicum</taxon>
        <taxon>Panicum sect. Panicum</taxon>
    </lineage>
</organism>
<dbReference type="EMBL" id="PQIB02000004">
    <property type="protein sequence ID" value="RLN24374.1"/>
    <property type="molecule type" value="Genomic_DNA"/>
</dbReference>